<accession>A0AAW9NGF2</accession>
<keyword evidence="2" id="KW-1185">Reference proteome</keyword>
<dbReference type="AlphaFoldDB" id="A0AAW9NGF2"/>
<comment type="caution">
    <text evidence="1">The sequence shown here is derived from an EMBL/GenBank/DDBJ whole genome shotgun (WGS) entry which is preliminary data.</text>
</comment>
<dbReference type="Proteomes" id="UP001307168">
    <property type="component" value="Unassembled WGS sequence"/>
</dbReference>
<organism evidence="1 2">
    <name type="scientific">Peribacillus castrilensis</name>
    <dbReference type="NCBI Taxonomy" id="2897690"/>
    <lineage>
        <taxon>Bacteria</taxon>
        <taxon>Bacillati</taxon>
        <taxon>Bacillota</taxon>
        <taxon>Bacilli</taxon>
        <taxon>Bacillales</taxon>
        <taxon>Bacillaceae</taxon>
        <taxon>Peribacillus</taxon>
    </lineage>
</organism>
<proteinExistence type="predicted"/>
<dbReference type="EMBL" id="JARNBH010000042">
    <property type="protein sequence ID" value="MEC0276809.1"/>
    <property type="molecule type" value="Genomic_DNA"/>
</dbReference>
<name>A0AAW9NGF2_9BACI</name>
<protein>
    <submittedName>
        <fullName evidence="1">Uncharacterized protein</fullName>
    </submittedName>
</protein>
<dbReference type="RefSeq" id="WP_367408350.1">
    <property type="nucleotide sequence ID" value="NZ_JARNBH010000042.1"/>
</dbReference>
<evidence type="ECO:0000313" key="2">
    <source>
        <dbReference type="Proteomes" id="UP001307168"/>
    </source>
</evidence>
<sequence length="257" mass="28274">MKYAKTDIVNFNDGKFLEDLGRNLKRATQEITNMIEDHVKTNARALPFRTSLVGLNNGGAKELTSDAERAMALFSSITKERVEWLGANINRSLAQSLPKKYKATERGTLVGRVNAMGDENYKDSHIGIYYEYGTGPGMDLSSFNDMPISLGDENPHRPLRSTGPIVTRGTNTNGGVWYDAGGNRRISKGKGGLRSAVFAKQVGDGVQAEHWFREGYQAVLPKAKVLLKEAVSSLDLKDYLEIPNPKINLGGKAKRRG</sequence>
<evidence type="ECO:0000313" key="1">
    <source>
        <dbReference type="EMBL" id="MEC0276809.1"/>
    </source>
</evidence>
<gene>
    <name evidence="1" type="ORF">P4706_27860</name>
</gene>
<reference evidence="1 2" key="1">
    <citation type="submission" date="2023-03" db="EMBL/GenBank/DDBJ databases">
        <title>Bacillus Genome Sequencing.</title>
        <authorList>
            <person name="Dunlap C."/>
        </authorList>
    </citation>
    <scope>NUCLEOTIDE SEQUENCE [LARGE SCALE GENOMIC DNA]</scope>
    <source>
        <strain evidence="1 2">B-41290</strain>
    </source>
</reference>